<dbReference type="Proteomes" id="UP000828048">
    <property type="component" value="Chromosome 10"/>
</dbReference>
<name>A0ACB7XH17_9ERIC</name>
<evidence type="ECO:0000313" key="2">
    <source>
        <dbReference type="Proteomes" id="UP000828048"/>
    </source>
</evidence>
<gene>
    <name evidence="1" type="ORF">Vadar_007170</name>
</gene>
<comment type="caution">
    <text evidence="1">The sequence shown here is derived from an EMBL/GenBank/DDBJ whole genome shotgun (WGS) entry which is preliminary data.</text>
</comment>
<proteinExistence type="predicted"/>
<dbReference type="EMBL" id="CM037160">
    <property type="protein sequence ID" value="KAH7839673.1"/>
    <property type="molecule type" value="Genomic_DNA"/>
</dbReference>
<protein>
    <submittedName>
        <fullName evidence="1">Uncharacterized protein</fullName>
    </submittedName>
</protein>
<organism evidence="1 2">
    <name type="scientific">Vaccinium darrowii</name>
    <dbReference type="NCBI Taxonomy" id="229202"/>
    <lineage>
        <taxon>Eukaryota</taxon>
        <taxon>Viridiplantae</taxon>
        <taxon>Streptophyta</taxon>
        <taxon>Embryophyta</taxon>
        <taxon>Tracheophyta</taxon>
        <taxon>Spermatophyta</taxon>
        <taxon>Magnoliopsida</taxon>
        <taxon>eudicotyledons</taxon>
        <taxon>Gunneridae</taxon>
        <taxon>Pentapetalae</taxon>
        <taxon>asterids</taxon>
        <taxon>Ericales</taxon>
        <taxon>Ericaceae</taxon>
        <taxon>Vaccinioideae</taxon>
        <taxon>Vaccinieae</taxon>
        <taxon>Vaccinium</taxon>
    </lineage>
</organism>
<accession>A0ACB7XH17</accession>
<sequence>MEEESKPKWEGKATANLIGSTPEQVWPLLEDFCSLSKYLTTLDNCYHLEGEFGKPGLIRYCDATVPSPSGGDEKLTLWCHEKLLAIDPEERWITYNVLDNNMGFTSYVSTIKVLPIDGDDEPGCRVEWSFVTDPVEGSTQENLVNYIDSSVHSLTVNMAKTLQSTE</sequence>
<evidence type="ECO:0000313" key="1">
    <source>
        <dbReference type="EMBL" id="KAH7839673.1"/>
    </source>
</evidence>
<keyword evidence="2" id="KW-1185">Reference proteome</keyword>
<reference evidence="1 2" key="1">
    <citation type="journal article" date="2021" name="Hortic Res">
        <title>High-quality reference genome and annotation aids understanding of berry development for evergreen blueberry (Vaccinium darrowii).</title>
        <authorList>
            <person name="Yu J."/>
            <person name="Hulse-Kemp A.M."/>
            <person name="Babiker E."/>
            <person name="Staton M."/>
        </authorList>
    </citation>
    <scope>NUCLEOTIDE SEQUENCE [LARGE SCALE GENOMIC DNA]</scope>
    <source>
        <strain evidence="2">cv. NJ 8807/NJ 8810</strain>
        <tissue evidence="1">Young leaf</tissue>
    </source>
</reference>